<name>E4Y4K7_OIKDI</name>
<organism evidence="1">
    <name type="scientific">Oikopleura dioica</name>
    <name type="common">Tunicate</name>
    <dbReference type="NCBI Taxonomy" id="34765"/>
    <lineage>
        <taxon>Eukaryota</taxon>
        <taxon>Metazoa</taxon>
        <taxon>Chordata</taxon>
        <taxon>Tunicata</taxon>
        <taxon>Appendicularia</taxon>
        <taxon>Copelata</taxon>
        <taxon>Oikopleuridae</taxon>
        <taxon>Oikopleura</taxon>
    </lineage>
</organism>
<evidence type="ECO:0000313" key="1">
    <source>
        <dbReference type="EMBL" id="CBY30605.1"/>
    </source>
</evidence>
<gene>
    <name evidence="1" type="ORF">GSOID_T00018481001</name>
</gene>
<dbReference type="AlphaFoldDB" id="E4Y4K7"/>
<dbReference type="Gene3D" id="3.60.60.10">
    <property type="entry name" value="Penicillin V Acylase, Chain A"/>
    <property type="match status" value="1"/>
</dbReference>
<proteinExistence type="predicted"/>
<dbReference type="EMBL" id="FN654279">
    <property type="protein sequence ID" value="CBY30605.1"/>
    <property type="molecule type" value="Genomic_DNA"/>
</dbReference>
<reference evidence="1" key="1">
    <citation type="journal article" date="2010" name="Science">
        <title>Plasticity of animal genome architecture unmasked by rapid evolution of a pelagic tunicate.</title>
        <authorList>
            <person name="Denoeud F."/>
            <person name="Henriet S."/>
            <person name="Mungpakdee S."/>
            <person name="Aury J.M."/>
            <person name="Da Silva C."/>
            <person name="Brinkmann H."/>
            <person name="Mikhaleva J."/>
            <person name="Olsen L.C."/>
            <person name="Jubin C."/>
            <person name="Canestro C."/>
            <person name="Bouquet J.M."/>
            <person name="Danks G."/>
            <person name="Poulain J."/>
            <person name="Campsteijn C."/>
            <person name="Adamski M."/>
            <person name="Cross I."/>
            <person name="Yadetie F."/>
            <person name="Muffato M."/>
            <person name="Louis A."/>
            <person name="Butcher S."/>
            <person name="Tsagkogeorga G."/>
            <person name="Konrad A."/>
            <person name="Singh S."/>
            <person name="Jensen M.F."/>
            <person name="Cong E.H."/>
            <person name="Eikeseth-Otteraa H."/>
            <person name="Noel B."/>
            <person name="Anthouard V."/>
            <person name="Porcel B.M."/>
            <person name="Kachouri-Lafond R."/>
            <person name="Nishino A."/>
            <person name="Ugolini M."/>
            <person name="Chourrout P."/>
            <person name="Nishida H."/>
            <person name="Aasland R."/>
            <person name="Huzurbazar S."/>
            <person name="Westhof E."/>
            <person name="Delsuc F."/>
            <person name="Lehrach H."/>
            <person name="Reinhardt R."/>
            <person name="Weissenbach J."/>
            <person name="Roy S.W."/>
            <person name="Artiguenave F."/>
            <person name="Postlethwait J.H."/>
            <person name="Manak J.R."/>
            <person name="Thompson E.M."/>
            <person name="Jaillon O."/>
            <person name="Du Pasquier L."/>
            <person name="Boudinot P."/>
            <person name="Liberles D.A."/>
            <person name="Volff J.N."/>
            <person name="Philippe H."/>
            <person name="Lenhard B."/>
            <person name="Roest Crollius H."/>
            <person name="Wincker P."/>
            <person name="Chourrout D."/>
        </authorList>
    </citation>
    <scope>NUCLEOTIDE SEQUENCE [LARGE SCALE GENOMIC DNA]</scope>
</reference>
<dbReference type="Proteomes" id="UP000011014">
    <property type="component" value="Unassembled WGS sequence"/>
</dbReference>
<protein>
    <submittedName>
        <fullName evidence="1">Uncharacterized protein</fullName>
    </submittedName>
</protein>
<sequence>MGAEVLLALRKSEDYAIAQYKLACLDEFIWLPELFLQECAEHKLDHEYKQLLDNMWDYISDDTKIELNGMTEGVLMHTLHHPEIDKSELTEKILWMNLISESSESHGSMIGIFGKKINNESNLLIARTLDGDFENPLREFPQITVYHGHDTKTVFSPTWTGKLGMTFGINEDGIVKGLNFIYISSNMKK</sequence>
<accession>E4Y4K7</accession>